<accession>A0A1M5YTM6</accession>
<feature type="region of interest" description="Disordered" evidence="1">
    <location>
        <begin position="1"/>
        <end position="30"/>
    </location>
</feature>
<organism evidence="3 4">
    <name type="scientific">Desulfofustis glycolicus DSM 9705</name>
    <dbReference type="NCBI Taxonomy" id="1121409"/>
    <lineage>
        <taxon>Bacteria</taxon>
        <taxon>Pseudomonadati</taxon>
        <taxon>Thermodesulfobacteriota</taxon>
        <taxon>Desulfobulbia</taxon>
        <taxon>Desulfobulbales</taxon>
        <taxon>Desulfocapsaceae</taxon>
        <taxon>Desulfofustis</taxon>
    </lineage>
</organism>
<evidence type="ECO:0000313" key="3">
    <source>
        <dbReference type="EMBL" id="SHI14933.1"/>
    </source>
</evidence>
<keyword evidence="2" id="KW-1133">Transmembrane helix</keyword>
<evidence type="ECO:0000256" key="1">
    <source>
        <dbReference type="SAM" id="MobiDB-lite"/>
    </source>
</evidence>
<dbReference type="STRING" id="1121409.SAMN02745124_04397"/>
<keyword evidence="4" id="KW-1185">Reference proteome</keyword>
<keyword evidence="2" id="KW-0472">Membrane</keyword>
<dbReference type="EMBL" id="FQXS01000055">
    <property type="protein sequence ID" value="SHI14933.1"/>
    <property type="molecule type" value="Genomic_DNA"/>
</dbReference>
<name>A0A1M5YTM6_9BACT</name>
<sequence length="370" mass="40909">MTLISTASRSKTESLPDCFPGAKGRRPVGLRQRRESQKHYWQIPFHIIHPINVRPGSAPEHMEVNVSAPSAPVSPVHGNGAMGHHPAPLSQTRWSDFVQLAARISLWSWRPYRRPASNQGGHPLASPRHTRTYIHGSMLFAPVGGSAMVPSNDEDHSTVRSALHPGKSGVRASLCNSWLAPLSLFGRSFFKSILRLGVTIRMAGIRFHLMPSVAGKQAIHRRRMDCSTQMLLQRLMKRWDIQDANALRCSYPRLKKSLFFGKGHQLSPSTAPGCFLFGDTDSLFANLPLHSHDRCNTNAEQFPNLGVRAAIFLGDQHAEPGAKLPGGFGLLDLCWATFSIAVVSCAGLAIICLCLPCRGILRNRFRYIVY</sequence>
<keyword evidence="2" id="KW-0812">Transmembrane</keyword>
<feature type="transmembrane region" description="Helical" evidence="2">
    <location>
        <begin position="335"/>
        <end position="357"/>
    </location>
</feature>
<reference evidence="3 4" key="1">
    <citation type="submission" date="2016-11" db="EMBL/GenBank/DDBJ databases">
        <authorList>
            <person name="Jaros S."/>
            <person name="Januszkiewicz K."/>
            <person name="Wedrychowicz H."/>
        </authorList>
    </citation>
    <scope>NUCLEOTIDE SEQUENCE [LARGE SCALE GENOMIC DNA]</scope>
    <source>
        <strain evidence="3 4">DSM 9705</strain>
    </source>
</reference>
<gene>
    <name evidence="3" type="ORF">SAMN02745124_04397</name>
</gene>
<dbReference type="AlphaFoldDB" id="A0A1M5YTM6"/>
<proteinExistence type="predicted"/>
<evidence type="ECO:0000313" key="4">
    <source>
        <dbReference type="Proteomes" id="UP000184139"/>
    </source>
</evidence>
<evidence type="ECO:0000256" key="2">
    <source>
        <dbReference type="SAM" id="Phobius"/>
    </source>
</evidence>
<dbReference type="Proteomes" id="UP000184139">
    <property type="component" value="Unassembled WGS sequence"/>
</dbReference>
<protein>
    <submittedName>
        <fullName evidence="3">Uncharacterized protein</fullName>
    </submittedName>
</protein>